<evidence type="ECO:0000313" key="2">
    <source>
        <dbReference type="Proteomes" id="UP000009149"/>
    </source>
</evidence>
<proteinExistence type="predicted"/>
<dbReference type="Proteomes" id="UP000009149">
    <property type="component" value="Chromosome"/>
</dbReference>
<organism evidence="1 2">
    <name type="scientific">Methylacidiphilum infernorum (isolate V4)</name>
    <name type="common">Methylokorus infernorum (strain V4)</name>
    <dbReference type="NCBI Taxonomy" id="481448"/>
    <lineage>
        <taxon>Bacteria</taxon>
        <taxon>Pseudomonadati</taxon>
        <taxon>Verrucomicrobiota</taxon>
        <taxon>Methylacidiphilae</taxon>
        <taxon>Methylacidiphilales</taxon>
        <taxon>Methylacidiphilaceae</taxon>
        <taxon>Methylacidiphilum (ex Ratnadevi et al. 2023)</taxon>
    </lineage>
</organism>
<accession>B3DWF4</accession>
<dbReference type="AlphaFoldDB" id="B3DWF4"/>
<dbReference type="KEGG" id="min:Minf_1603"/>
<evidence type="ECO:0000313" key="1">
    <source>
        <dbReference type="EMBL" id="ACD83657.1"/>
    </source>
</evidence>
<protein>
    <submittedName>
        <fullName evidence="1">Uncharacterized protein</fullName>
    </submittedName>
</protein>
<sequence>MGFQKENLADGIEGSCPHRGQVMVLDREDKELKL</sequence>
<name>B3DWF4_METI4</name>
<dbReference type="STRING" id="481448.Minf_1603"/>
<reference evidence="1 2" key="1">
    <citation type="journal article" date="2008" name="Biol. Direct">
        <title>Complete genome sequence of the extremely acidophilic methanotroph isolate V4, Methylacidiphilum infernorum, a representative of the bacterial phylum Verrucomicrobia.</title>
        <authorList>
            <person name="Hou S."/>
            <person name="Makarova K.S."/>
            <person name="Saw J.H."/>
            <person name="Senin P."/>
            <person name="Ly B.V."/>
            <person name="Zhou Z."/>
            <person name="Ren Y."/>
            <person name="Wang J."/>
            <person name="Galperin M.Y."/>
            <person name="Omelchenko M.V."/>
            <person name="Wolf Y.I."/>
            <person name="Yutin N."/>
            <person name="Koonin E.V."/>
            <person name="Stott M.B."/>
            <person name="Mountain B.W."/>
            <person name="Crowe M.A."/>
            <person name="Smirnova A.V."/>
            <person name="Dunfield P.F."/>
            <person name="Feng L."/>
            <person name="Wang L."/>
            <person name="Alam M."/>
        </authorList>
    </citation>
    <scope>NUCLEOTIDE SEQUENCE [LARGE SCALE GENOMIC DNA]</scope>
    <source>
        <strain evidence="2">Isolate V4</strain>
    </source>
</reference>
<dbReference type="EMBL" id="CP000975">
    <property type="protein sequence ID" value="ACD83657.1"/>
    <property type="molecule type" value="Genomic_DNA"/>
</dbReference>
<gene>
    <name evidence="1" type="ordered locus">Minf_1603</name>
</gene>
<dbReference type="HOGENOM" id="CLU_3374611_0_0_0"/>